<gene>
    <name evidence="2" type="ORF">CAL24_11920</name>
</gene>
<comment type="caution">
    <text evidence="2">The sequence shown here is derived from an EMBL/GenBank/DDBJ whole genome shotgun (WGS) entry which is preliminary data.</text>
</comment>
<evidence type="ECO:0000313" key="3">
    <source>
        <dbReference type="Proteomes" id="UP000215633"/>
    </source>
</evidence>
<dbReference type="AlphaFoldDB" id="A0A261VP43"/>
<evidence type="ECO:0008006" key="4">
    <source>
        <dbReference type="Google" id="ProtNLM"/>
    </source>
</evidence>
<evidence type="ECO:0000313" key="2">
    <source>
        <dbReference type="EMBL" id="OZI75898.1"/>
    </source>
</evidence>
<organism evidence="2 3">
    <name type="scientific">Bordetella genomosp. 2</name>
    <dbReference type="NCBI Taxonomy" id="1983456"/>
    <lineage>
        <taxon>Bacteria</taxon>
        <taxon>Pseudomonadati</taxon>
        <taxon>Pseudomonadota</taxon>
        <taxon>Betaproteobacteria</taxon>
        <taxon>Burkholderiales</taxon>
        <taxon>Alcaligenaceae</taxon>
        <taxon>Bordetella</taxon>
    </lineage>
</organism>
<sequence>MQRRTVLKLAAIAPLSLGVTRLFAASVDTPRLLIVFMRGAYDCNSLLVPVSSDFYYEVRPNIAIDKPGNGANSALSLTDGWGLHPAMAETLLPLYNSKELAFVPFAGTDDLTRSHFDTQNGIELGRPGKIDNRYRSGFLNRLAQILTKDSARPVSFTSDLPQIWRGDYRVPNVDLGGSREQSVMSQNDARAIQSMYRDTDLSGVVAEGIELNTMAQHDFIEEMNRANGQAMATDQLEREAARVGRFMADRYNLGFIDVGGWDTHVGQGAAEGFLANKLAQLSRALVSYKNALGSAWRDTTVVVISEFGRTFRENGNKGTDHGHGTVYWVLGGNVQGGRIAGRQVDVRRETLFQDRDYPVLNDYRALFAGLFSRLYGLDAKRLDQIFPGVRAQDLNLV</sequence>
<dbReference type="RefSeq" id="WP_094806820.1">
    <property type="nucleotide sequence ID" value="NZ_NEVT01000006.1"/>
</dbReference>
<evidence type="ECO:0000256" key="1">
    <source>
        <dbReference type="SAM" id="SignalP"/>
    </source>
</evidence>
<dbReference type="Proteomes" id="UP000215633">
    <property type="component" value="Unassembled WGS sequence"/>
</dbReference>
<keyword evidence="1" id="KW-0732">Signal</keyword>
<dbReference type="EMBL" id="NEVT01000006">
    <property type="protein sequence ID" value="OZI75898.1"/>
    <property type="molecule type" value="Genomic_DNA"/>
</dbReference>
<dbReference type="Pfam" id="PF07394">
    <property type="entry name" value="DUF1501"/>
    <property type="match status" value="1"/>
</dbReference>
<feature type="chain" id="PRO_5013260922" description="Tat pathway signal protein" evidence="1">
    <location>
        <begin position="25"/>
        <end position="397"/>
    </location>
</feature>
<dbReference type="PANTHER" id="PTHR43737">
    <property type="entry name" value="BLL7424 PROTEIN"/>
    <property type="match status" value="1"/>
</dbReference>
<dbReference type="PANTHER" id="PTHR43737:SF1">
    <property type="entry name" value="DUF1501 DOMAIN-CONTAINING PROTEIN"/>
    <property type="match status" value="1"/>
</dbReference>
<keyword evidence="3" id="KW-1185">Reference proteome</keyword>
<proteinExistence type="predicted"/>
<reference evidence="3" key="1">
    <citation type="submission" date="2017-05" db="EMBL/GenBank/DDBJ databases">
        <title>Complete and WGS of Bordetella genogroups.</title>
        <authorList>
            <person name="Spilker T."/>
            <person name="Lipuma J."/>
        </authorList>
    </citation>
    <scope>NUCLEOTIDE SEQUENCE [LARGE SCALE GENOMIC DNA]</scope>
    <source>
        <strain evidence="3">AU8256</strain>
    </source>
</reference>
<accession>A0A261VP43</accession>
<name>A0A261VP43_9BORD</name>
<feature type="signal peptide" evidence="1">
    <location>
        <begin position="1"/>
        <end position="24"/>
    </location>
</feature>
<protein>
    <recommendedName>
        <fullName evidence="4">Tat pathway signal protein</fullName>
    </recommendedName>
</protein>
<dbReference type="InterPro" id="IPR010869">
    <property type="entry name" value="DUF1501"/>
</dbReference>